<organism evidence="2 3">
    <name type="scientific">Anatilimnocola aggregata</name>
    <dbReference type="NCBI Taxonomy" id="2528021"/>
    <lineage>
        <taxon>Bacteria</taxon>
        <taxon>Pseudomonadati</taxon>
        <taxon>Planctomycetota</taxon>
        <taxon>Planctomycetia</taxon>
        <taxon>Pirellulales</taxon>
        <taxon>Pirellulaceae</taxon>
        <taxon>Anatilimnocola</taxon>
    </lineage>
</organism>
<proteinExistence type="predicted"/>
<evidence type="ECO:0000313" key="3">
    <source>
        <dbReference type="Proteomes" id="UP000315017"/>
    </source>
</evidence>
<dbReference type="InterPro" id="IPR041657">
    <property type="entry name" value="HTH_17"/>
</dbReference>
<dbReference type="OrthoDB" id="289890at2"/>
<dbReference type="InterPro" id="IPR010093">
    <property type="entry name" value="SinI_DNA-bd"/>
</dbReference>
<feature type="domain" description="Helix-turn-helix" evidence="1">
    <location>
        <begin position="16"/>
        <end position="65"/>
    </location>
</feature>
<accession>A0A517Y6M8</accession>
<dbReference type="InterPro" id="IPR009061">
    <property type="entry name" value="DNA-bd_dom_put_sf"/>
</dbReference>
<keyword evidence="3" id="KW-1185">Reference proteome</keyword>
<protein>
    <submittedName>
        <fullName evidence="2">Helix-turn-helix domain protein</fullName>
    </submittedName>
</protein>
<name>A0A517Y6M8_9BACT</name>
<reference evidence="2 3" key="1">
    <citation type="submission" date="2019-02" db="EMBL/GenBank/DDBJ databases">
        <title>Deep-cultivation of Planctomycetes and their phenomic and genomic characterization uncovers novel biology.</title>
        <authorList>
            <person name="Wiegand S."/>
            <person name="Jogler M."/>
            <person name="Boedeker C."/>
            <person name="Pinto D."/>
            <person name="Vollmers J."/>
            <person name="Rivas-Marin E."/>
            <person name="Kohn T."/>
            <person name="Peeters S.H."/>
            <person name="Heuer A."/>
            <person name="Rast P."/>
            <person name="Oberbeckmann S."/>
            <person name="Bunk B."/>
            <person name="Jeske O."/>
            <person name="Meyerdierks A."/>
            <person name="Storesund J.E."/>
            <person name="Kallscheuer N."/>
            <person name="Luecker S."/>
            <person name="Lage O.M."/>
            <person name="Pohl T."/>
            <person name="Merkel B.J."/>
            <person name="Hornburger P."/>
            <person name="Mueller R.-W."/>
            <person name="Bruemmer F."/>
            <person name="Labrenz M."/>
            <person name="Spormann A.M."/>
            <person name="Op den Camp H."/>
            <person name="Overmann J."/>
            <person name="Amann R."/>
            <person name="Jetten M.S.M."/>
            <person name="Mascher T."/>
            <person name="Medema M.H."/>
            <person name="Devos D.P."/>
            <person name="Kaster A.-K."/>
            <person name="Ovreas L."/>
            <person name="Rohde M."/>
            <person name="Galperin M.Y."/>
            <person name="Jogler C."/>
        </authorList>
    </citation>
    <scope>NUCLEOTIDE SEQUENCE [LARGE SCALE GENOMIC DNA]</scope>
    <source>
        <strain evidence="2 3">ETA_A8</strain>
    </source>
</reference>
<evidence type="ECO:0000313" key="2">
    <source>
        <dbReference type="EMBL" id="QDU25887.1"/>
    </source>
</evidence>
<dbReference type="EMBL" id="CP036274">
    <property type="protein sequence ID" value="QDU25887.1"/>
    <property type="molecule type" value="Genomic_DNA"/>
</dbReference>
<sequence>MSTSQSVPITFNDRLLLDARATARRLSISSRTLWTLTNSGQIPFVRVGRRVLYSPTALQAWIAQREEVAK</sequence>
<dbReference type="GO" id="GO:0003677">
    <property type="term" value="F:DNA binding"/>
    <property type="evidence" value="ECO:0007669"/>
    <property type="project" value="InterPro"/>
</dbReference>
<dbReference type="KEGG" id="aagg:ETAA8_09590"/>
<dbReference type="SUPFAM" id="SSF46955">
    <property type="entry name" value="Putative DNA-binding domain"/>
    <property type="match status" value="1"/>
</dbReference>
<dbReference type="RefSeq" id="WP_145085557.1">
    <property type="nucleotide sequence ID" value="NZ_CP036274.1"/>
</dbReference>
<evidence type="ECO:0000259" key="1">
    <source>
        <dbReference type="Pfam" id="PF12728"/>
    </source>
</evidence>
<dbReference type="NCBIfam" id="TIGR01764">
    <property type="entry name" value="excise"/>
    <property type="match status" value="1"/>
</dbReference>
<gene>
    <name evidence="2" type="ORF">ETAA8_09590</name>
</gene>
<dbReference type="Pfam" id="PF12728">
    <property type="entry name" value="HTH_17"/>
    <property type="match status" value="1"/>
</dbReference>
<dbReference type="AlphaFoldDB" id="A0A517Y6M8"/>
<dbReference type="Proteomes" id="UP000315017">
    <property type="component" value="Chromosome"/>
</dbReference>